<evidence type="ECO:0000313" key="4">
    <source>
        <dbReference type="Proteomes" id="UP000228947"/>
    </source>
</evidence>
<reference evidence="4 5" key="1">
    <citation type="submission" date="2017-11" db="EMBL/GenBank/DDBJ databases">
        <title>Evolution of Phototrophy in the Chloroflexi Phylum Driven by Horizontal Gene Transfer.</title>
        <authorList>
            <person name="Ward L.M."/>
            <person name="Hemp J."/>
            <person name="Shih P.M."/>
            <person name="Mcglynn S.E."/>
            <person name="Fischer W."/>
        </authorList>
    </citation>
    <scope>NUCLEOTIDE SEQUENCE [LARGE SCALE GENOMIC DNA]</scope>
    <source>
        <strain evidence="3">CP1_1M</strain>
        <strain evidence="2">JP3_13</strain>
    </source>
</reference>
<keyword evidence="1" id="KW-0812">Transmembrane</keyword>
<dbReference type="Proteomes" id="UP000229681">
    <property type="component" value="Unassembled WGS sequence"/>
</dbReference>
<organism evidence="2 5">
    <name type="scientific">Candidatus Thermofonsia Clade 1 bacterium</name>
    <dbReference type="NCBI Taxonomy" id="2364210"/>
    <lineage>
        <taxon>Bacteria</taxon>
        <taxon>Bacillati</taxon>
        <taxon>Chloroflexota</taxon>
        <taxon>Candidatus Thermofontia</taxon>
        <taxon>Candidatus Thermofonsia Clade 1</taxon>
    </lineage>
</organism>
<dbReference type="AlphaFoldDB" id="A0A2M8PDN2"/>
<comment type="caution">
    <text evidence="2">The sequence shown here is derived from an EMBL/GenBank/DDBJ whole genome shotgun (WGS) entry which is preliminary data.</text>
</comment>
<dbReference type="EMBL" id="PGTL01000037">
    <property type="protein sequence ID" value="PJF42049.1"/>
    <property type="molecule type" value="Genomic_DNA"/>
</dbReference>
<evidence type="ECO:0000256" key="1">
    <source>
        <dbReference type="SAM" id="Phobius"/>
    </source>
</evidence>
<name>A0A2M8PDN2_9CHLR</name>
<feature type="transmembrane region" description="Helical" evidence="1">
    <location>
        <begin position="12"/>
        <end position="33"/>
    </location>
</feature>
<evidence type="ECO:0000313" key="3">
    <source>
        <dbReference type="EMBL" id="PJF42049.1"/>
    </source>
</evidence>
<accession>A0A2M8PDN2</accession>
<protein>
    <submittedName>
        <fullName evidence="2">Pilus assembly protein</fullName>
    </submittedName>
</protein>
<gene>
    <name evidence="2" type="ORF">CUN49_09465</name>
    <name evidence="3" type="ORF">CUN50_05580</name>
</gene>
<evidence type="ECO:0000313" key="2">
    <source>
        <dbReference type="EMBL" id="PJF35654.1"/>
    </source>
</evidence>
<keyword evidence="1" id="KW-1133">Transmembrane helix</keyword>
<dbReference type="EMBL" id="PGTM01000126">
    <property type="protein sequence ID" value="PJF35654.1"/>
    <property type="molecule type" value="Genomic_DNA"/>
</dbReference>
<sequence>MLYLPSEGGQGLVEYAMILVFVAIAIIIILTVFGATVGNLYSTITGALPH</sequence>
<evidence type="ECO:0000313" key="5">
    <source>
        <dbReference type="Proteomes" id="UP000229681"/>
    </source>
</evidence>
<keyword evidence="1" id="KW-0472">Membrane</keyword>
<dbReference type="Proteomes" id="UP000228947">
    <property type="component" value="Unassembled WGS sequence"/>
</dbReference>
<proteinExistence type="predicted"/>